<evidence type="ECO:0000313" key="1">
    <source>
        <dbReference type="EMBL" id="KAL0204114.1"/>
    </source>
</evidence>
<dbReference type="InterPro" id="IPR050774">
    <property type="entry name" value="KCMF1/Dystrophin"/>
</dbReference>
<dbReference type="Proteomes" id="UP001529510">
    <property type="component" value="Unassembled WGS sequence"/>
</dbReference>
<evidence type="ECO:0000313" key="2">
    <source>
        <dbReference type="Proteomes" id="UP001529510"/>
    </source>
</evidence>
<sequence length="63" mass="7270">AGDKEADLEAGLRQLQHFYLDLEKFLNWLTEAETTANVLQDATFKEGLLENPATVRHLLEQWQ</sequence>
<accession>A0ABD0S019</accession>
<dbReference type="EMBL" id="JAMKFB020000001">
    <property type="protein sequence ID" value="KAL0204114.1"/>
    <property type="molecule type" value="Genomic_DNA"/>
</dbReference>
<dbReference type="AlphaFoldDB" id="A0ABD0S019"/>
<keyword evidence="2" id="KW-1185">Reference proteome</keyword>
<protein>
    <recommendedName>
        <fullName evidence="3">Dystrophin</fullName>
    </recommendedName>
</protein>
<dbReference type="SUPFAM" id="SSF46966">
    <property type="entry name" value="Spectrin repeat"/>
    <property type="match status" value="1"/>
</dbReference>
<feature type="non-terminal residue" evidence="1">
    <location>
        <position position="1"/>
    </location>
</feature>
<feature type="non-terminal residue" evidence="1">
    <location>
        <position position="63"/>
    </location>
</feature>
<dbReference type="PANTHER" id="PTHR12268:SF25">
    <property type="entry name" value="DYSTROPHIN"/>
    <property type="match status" value="1"/>
</dbReference>
<name>A0ABD0S019_CIRMR</name>
<reference evidence="1 2" key="1">
    <citation type="submission" date="2024-05" db="EMBL/GenBank/DDBJ databases">
        <title>Genome sequencing and assembly of Indian major carp, Cirrhinus mrigala (Hamilton, 1822).</title>
        <authorList>
            <person name="Mohindra V."/>
            <person name="Chowdhury L.M."/>
            <person name="Lal K."/>
            <person name="Jena J.K."/>
        </authorList>
    </citation>
    <scope>NUCLEOTIDE SEQUENCE [LARGE SCALE GENOMIC DNA]</scope>
    <source>
        <strain evidence="1">CM1030</strain>
        <tissue evidence="1">Blood</tissue>
    </source>
</reference>
<dbReference type="Gene3D" id="1.20.58.60">
    <property type="match status" value="1"/>
</dbReference>
<proteinExistence type="predicted"/>
<gene>
    <name evidence="1" type="ORF">M9458_002132</name>
</gene>
<comment type="caution">
    <text evidence="1">The sequence shown here is derived from an EMBL/GenBank/DDBJ whole genome shotgun (WGS) entry which is preliminary data.</text>
</comment>
<evidence type="ECO:0008006" key="3">
    <source>
        <dbReference type="Google" id="ProtNLM"/>
    </source>
</evidence>
<dbReference type="PANTHER" id="PTHR12268">
    <property type="entry name" value="E3 UBIQUITIN-PROTEIN LIGASE KCMF1"/>
    <property type="match status" value="1"/>
</dbReference>
<organism evidence="1 2">
    <name type="scientific">Cirrhinus mrigala</name>
    <name type="common">Mrigala</name>
    <dbReference type="NCBI Taxonomy" id="683832"/>
    <lineage>
        <taxon>Eukaryota</taxon>
        <taxon>Metazoa</taxon>
        <taxon>Chordata</taxon>
        <taxon>Craniata</taxon>
        <taxon>Vertebrata</taxon>
        <taxon>Euteleostomi</taxon>
        <taxon>Actinopterygii</taxon>
        <taxon>Neopterygii</taxon>
        <taxon>Teleostei</taxon>
        <taxon>Ostariophysi</taxon>
        <taxon>Cypriniformes</taxon>
        <taxon>Cyprinidae</taxon>
        <taxon>Labeoninae</taxon>
        <taxon>Labeonini</taxon>
        <taxon>Cirrhinus</taxon>
    </lineage>
</organism>